<feature type="region of interest" description="Disordered" evidence="1">
    <location>
        <begin position="1"/>
        <end position="111"/>
    </location>
</feature>
<dbReference type="Proteomes" id="UP000887574">
    <property type="component" value="Unplaced"/>
</dbReference>
<protein>
    <submittedName>
        <fullName evidence="3">Uncharacterized protein</fullName>
    </submittedName>
</protein>
<accession>A0A915CPT6</accession>
<dbReference type="AlphaFoldDB" id="A0A915CPT6"/>
<proteinExistence type="predicted"/>
<evidence type="ECO:0000313" key="2">
    <source>
        <dbReference type="Proteomes" id="UP000887574"/>
    </source>
</evidence>
<reference evidence="3" key="1">
    <citation type="submission" date="2022-11" db="UniProtKB">
        <authorList>
            <consortium name="WormBaseParasite"/>
        </authorList>
    </citation>
    <scope>IDENTIFICATION</scope>
</reference>
<feature type="compositionally biased region" description="Polar residues" evidence="1">
    <location>
        <begin position="27"/>
        <end position="42"/>
    </location>
</feature>
<organism evidence="2 3">
    <name type="scientific">Ditylenchus dipsaci</name>
    <dbReference type="NCBI Taxonomy" id="166011"/>
    <lineage>
        <taxon>Eukaryota</taxon>
        <taxon>Metazoa</taxon>
        <taxon>Ecdysozoa</taxon>
        <taxon>Nematoda</taxon>
        <taxon>Chromadorea</taxon>
        <taxon>Rhabditida</taxon>
        <taxon>Tylenchina</taxon>
        <taxon>Tylenchomorpha</taxon>
        <taxon>Sphaerularioidea</taxon>
        <taxon>Anguinidae</taxon>
        <taxon>Anguininae</taxon>
        <taxon>Ditylenchus</taxon>
    </lineage>
</organism>
<evidence type="ECO:0000256" key="1">
    <source>
        <dbReference type="SAM" id="MobiDB-lite"/>
    </source>
</evidence>
<evidence type="ECO:0000313" key="3">
    <source>
        <dbReference type="WBParaSite" id="jg10914"/>
    </source>
</evidence>
<dbReference type="WBParaSite" id="jg10914">
    <property type="protein sequence ID" value="jg10914"/>
    <property type="gene ID" value="jg10914"/>
</dbReference>
<sequence>MNRLQSRRATDAEKHTTRAGQAPATAHRSNLPTPTKRSNSAPRNPAPPTSHTKNSQTPSMASSRSSSSVRKTNGINVYQNATSINTAKNTAVNGQSRGGFLSRNGKVPGKL</sequence>
<name>A0A915CPT6_9BILA</name>
<feature type="compositionally biased region" description="Polar residues" evidence="1">
    <location>
        <begin position="69"/>
        <end position="95"/>
    </location>
</feature>
<keyword evidence="2" id="KW-1185">Reference proteome</keyword>
<feature type="compositionally biased region" description="Low complexity" evidence="1">
    <location>
        <begin position="55"/>
        <end position="68"/>
    </location>
</feature>